<dbReference type="PANTHER" id="PTHR42978">
    <property type="entry name" value="QUORUM-QUENCHING LACTONASE YTNP-RELATED-RELATED"/>
    <property type="match status" value="1"/>
</dbReference>
<evidence type="ECO:0000256" key="1">
    <source>
        <dbReference type="ARBA" id="ARBA00001947"/>
    </source>
</evidence>
<dbReference type="CDD" id="cd07730">
    <property type="entry name" value="metallo-hydrolase-like_MBL-fold"/>
    <property type="match status" value="1"/>
</dbReference>
<dbReference type="RefSeq" id="WP_377211868.1">
    <property type="nucleotide sequence ID" value="NZ_JBHTJV010000003.1"/>
</dbReference>
<dbReference type="Pfam" id="PF00753">
    <property type="entry name" value="Lactamase_B"/>
    <property type="match status" value="1"/>
</dbReference>
<keyword evidence="8" id="KW-1185">Reference proteome</keyword>
<dbReference type="InterPro" id="IPR051013">
    <property type="entry name" value="MBL_superfamily_lactonases"/>
</dbReference>
<dbReference type="SMART" id="SM00849">
    <property type="entry name" value="Lactamase_B"/>
    <property type="match status" value="1"/>
</dbReference>
<organism evidence="7 8">
    <name type="scientific">Pseudahrensia aquimaris</name>
    <dbReference type="NCBI Taxonomy" id="744461"/>
    <lineage>
        <taxon>Bacteria</taxon>
        <taxon>Pseudomonadati</taxon>
        <taxon>Pseudomonadota</taxon>
        <taxon>Alphaproteobacteria</taxon>
        <taxon>Hyphomicrobiales</taxon>
        <taxon>Ahrensiaceae</taxon>
        <taxon>Pseudahrensia</taxon>
    </lineage>
</organism>
<evidence type="ECO:0000313" key="8">
    <source>
        <dbReference type="Proteomes" id="UP001597101"/>
    </source>
</evidence>
<evidence type="ECO:0000256" key="5">
    <source>
        <dbReference type="ARBA" id="ARBA00022833"/>
    </source>
</evidence>
<comment type="caution">
    <text evidence="7">The sequence shown here is derived from an EMBL/GenBank/DDBJ whole genome shotgun (WGS) entry which is preliminary data.</text>
</comment>
<keyword evidence="3" id="KW-0479">Metal-binding</keyword>
<gene>
    <name evidence="7" type="ORF">ACFQ14_06395</name>
</gene>
<dbReference type="SUPFAM" id="SSF56281">
    <property type="entry name" value="Metallo-hydrolase/oxidoreductase"/>
    <property type="match status" value="1"/>
</dbReference>
<keyword evidence="4" id="KW-0378">Hydrolase</keyword>
<evidence type="ECO:0000256" key="2">
    <source>
        <dbReference type="ARBA" id="ARBA00007749"/>
    </source>
</evidence>
<evidence type="ECO:0000256" key="4">
    <source>
        <dbReference type="ARBA" id="ARBA00022801"/>
    </source>
</evidence>
<comment type="similarity">
    <text evidence="2">Belongs to the metallo-beta-lactamase superfamily.</text>
</comment>
<feature type="domain" description="Metallo-beta-lactamase" evidence="6">
    <location>
        <begin position="33"/>
        <end position="260"/>
    </location>
</feature>
<evidence type="ECO:0000259" key="6">
    <source>
        <dbReference type="SMART" id="SM00849"/>
    </source>
</evidence>
<name>A0ABW3FI50_9HYPH</name>
<accession>A0ABW3FI50</accession>
<dbReference type="Proteomes" id="UP001597101">
    <property type="component" value="Unassembled WGS sequence"/>
</dbReference>
<keyword evidence="5" id="KW-0862">Zinc</keyword>
<evidence type="ECO:0000313" key="7">
    <source>
        <dbReference type="EMBL" id="MFD0916032.1"/>
    </source>
</evidence>
<dbReference type="Gene3D" id="3.60.15.10">
    <property type="entry name" value="Ribonuclease Z/Hydroxyacylglutathione hydrolase-like"/>
    <property type="match status" value="1"/>
</dbReference>
<dbReference type="PANTHER" id="PTHR42978:SF2">
    <property type="entry name" value="102 KBASES UNSTABLE REGION: FROM 1 TO 119443"/>
    <property type="match status" value="1"/>
</dbReference>
<comment type="cofactor">
    <cofactor evidence="1">
        <name>Zn(2+)</name>
        <dbReference type="ChEBI" id="CHEBI:29105"/>
    </cofactor>
</comment>
<sequence length="280" mass="30987">MTLPGPVFFTSSIMPVMRGLVLKGGGRKVVPLRVRVGYFHHPKLGHTLIDTGYSKHVFSLTKQDWFLKLYGLLLRPKIINDAPLESGLARLGLQPVDIDTVIITHFHADHIGGLRDLPQARFLCSKAAWQSLQAKTRISNALEGVYPTLLPDDFETRLSFIEDNGGERNATDGTDIAGDGSLIAIALPGHLEGQIGVFFPQTDPPFLYAADVQWARDALLENKMPGFPANRTYNNRVEAMESVEKIQAYMKQGADVLLCHDWHLHERDIDRNVPAEGAAG</sequence>
<dbReference type="InterPro" id="IPR036866">
    <property type="entry name" value="RibonucZ/Hydroxyglut_hydro"/>
</dbReference>
<dbReference type="InterPro" id="IPR001279">
    <property type="entry name" value="Metallo-B-lactamas"/>
</dbReference>
<protein>
    <submittedName>
        <fullName evidence="7">MBL fold metallo-hydrolase</fullName>
    </submittedName>
</protein>
<dbReference type="EMBL" id="JBHTJV010000003">
    <property type="protein sequence ID" value="MFD0916032.1"/>
    <property type="molecule type" value="Genomic_DNA"/>
</dbReference>
<reference evidence="8" key="1">
    <citation type="journal article" date="2019" name="Int. J. Syst. Evol. Microbiol.">
        <title>The Global Catalogue of Microorganisms (GCM) 10K type strain sequencing project: providing services to taxonomists for standard genome sequencing and annotation.</title>
        <authorList>
            <consortium name="The Broad Institute Genomics Platform"/>
            <consortium name="The Broad Institute Genome Sequencing Center for Infectious Disease"/>
            <person name="Wu L."/>
            <person name="Ma J."/>
        </authorList>
    </citation>
    <scope>NUCLEOTIDE SEQUENCE [LARGE SCALE GENOMIC DNA]</scope>
    <source>
        <strain evidence="8">CCUG 60023</strain>
    </source>
</reference>
<evidence type="ECO:0000256" key="3">
    <source>
        <dbReference type="ARBA" id="ARBA00022723"/>
    </source>
</evidence>
<proteinExistence type="inferred from homology"/>